<protein>
    <submittedName>
        <fullName evidence="1">Uncharacterized protein</fullName>
    </submittedName>
</protein>
<reference evidence="1 2" key="1">
    <citation type="submission" date="2015-10" db="EMBL/GenBank/DDBJ databases">
        <authorList>
            <person name="Ju K.-S."/>
            <person name="Doroghazi J.R."/>
            <person name="Metcalf W.W."/>
        </authorList>
    </citation>
    <scope>NUCLEOTIDE SEQUENCE [LARGE SCALE GENOMIC DNA]</scope>
    <source>
        <strain evidence="1 2">NRRL B-24793</strain>
    </source>
</reference>
<organism evidence="1 2">
    <name type="scientific">Micromonospora maris</name>
    <dbReference type="NCBI Taxonomy" id="1003110"/>
    <lineage>
        <taxon>Bacteria</taxon>
        <taxon>Bacillati</taxon>
        <taxon>Actinomycetota</taxon>
        <taxon>Actinomycetes</taxon>
        <taxon>Micromonosporales</taxon>
        <taxon>Micromonosporaceae</taxon>
        <taxon>Micromonospora</taxon>
    </lineage>
</organism>
<evidence type="ECO:0000313" key="2">
    <source>
        <dbReference type="Proteomes" id="UP000053246"/>
    </source>
</evidence>
<dbReference type="OMA" id="GVDWERK"/>
<proteinExistence type="predicted"/>
<dbReference type="Pfam" id="PF13692">
    <property type="entry name" value="Glyco_trans_1_4"/>
    <property type="match status" value="1"/>
</dbReference>
<keyword evidence="2" id="KW-1185">Reference proteome</keyword>
<sequence>MSAVEGRADDVHTWSGIPANVVRTMRDLDVDHVVLDEPSPLLVRSGKLVAAASKRAGHKLNWEVEPRLVRHLTRQIQAQARQANADLLLLLGWHTLGVEPGDVPAVIWTDATYAQRVERAPHWQHLSGRTRGQVEPVEGESLRQMAAVVMSSTVAYEDAAARYRVDPSRLHRIGFGANLTATQAGPRSRIGDPPRLLTVGVKWERKGVDRSVLIADELHRRGIPVHLDVVGVRPPDDSWRRDHVTYHGFLHQDREADRNRLQRLYADADLFLLPTRNEPFGIVFAEAAAYALPSLGSAVDGVPDVVQHDRSGILLPVDATAQQYADEIAALLAAPDRYADLSLGALTHYRSSLTWDSAVRRVLDVCEIAVKQD</sequence>
<dbReference type="EMBL" id="LMWI01000001">
    <property type="protein sequence ID" value="KUJ48564.1"/>
    <property type="molecule type" value="Genomic_DNA"/>
</dbReference>
<dbReference type="PANTHER" id="PTHR12526">
    <property type="entry name" value="GLYCOSYLTRANSFERASE"/>
    <property type="match status" value="1"/>
</dbReference>
<gene>
    <name evidence="1" type="ORF">ADL17_05850</name>
</gene>
<dbReference type="CDD" id="cd03801">
    <property type="entry name" value="GT4_PimA-like"/>
    <property type="match status" value="1"/>
</dbReference>
<accession>A0A9X0I7T0</accession>
<dbReference type="SUPFAM" id="SSF53756">
    <property type="entry name" value="UDP-Glycosyltransferase/glycogen phosphorylase"/>
    <property type="match status" value="1"/>
</dbReference>
<evidence type="ECO:0000313" key="1">
    <source>
        <dbReference type="EMBL" id="KUJ48564.1"/>
    </source>
</evidence>
<comment type="caution">
    <text evidence="1">The sequence shown here is derived from an EMBL/GenBank/DDBJ whole genome shotgun (WGS) entry which is preliminary data.</text>
</comment>
<dbReference type="Gene3D" id="3.40.50.2000">
    <property type="entry name" value="Glycogen Phosphorylase B"/>
    <property type="match status" value="2"/>
</dbReference>
<name>A0A9X0I7T0_9ACTN</name>
<dbReference type="PANTHER" id="PTHR12526:SF637">
    <property type="entry name" value="GLYCOSYLTRANSFERASE EPSF-RELATED"/>
    <property type="match status" value="1"/>
</dbReference>
<dbReference type="AlphaFoldDB" id="A0A9X0I7T0"/>
<dbReference type="Proteomes" id="UP000053246">
    <property type="component" value="Unassembled WGS sequence"/>
</dbReference>